<dbReference type="InterPro" id="IPR003961">
    <property type="entry name" value="FN3_dom"/>
</dbReference>
<reference evidence="12" key="1">
    <citation type="submission" date="2021-02" db="EMBL/GenBank/DDBJ databases">
        <authorList>
            <person name="Nowell W R."/>
        </authorList>
    </citation>
    <scope>NUCLEOTIDE SEQUENCE</scope>
</reference>
<dbReference type="CDD" id="cd00063">
    <property type="entry name" value="FN3"/>
    <property type="match status" value="2"/>
</dbReference>
<gene>
    <name evidence="12" type="ORF">EDS130_LOCUS9044</name>
</gene>
<dbReference type="Pfam" id="PF00041">
    <property type="entry name" value="fn3"/>
    <property type="match status" value="1"/>
</dbReference>
<proteinExistence type="predicted"/>
<dbReference type="GO" id="GO:0005886">
    <property type="term" value="C:plasma membrane"/>
    <property type="evidence" value="ECO:0007669"/>
    <property type="project" value="TreeGrafter"/>
</dbReference>
<dbReference type="InterPro" id="IPR003599">
    <property type="entry name" value="Ig_sub"/>
</dbReference>
<dbReference type="InterPro" id="IPR036179">
    <property type="entry name" value="Ig-like_dom_sf"/>
</dbReference>
<dbReference type="OrthoDB" id="10056271at2759"/>
<feature type="region of interest" description="Disordered" evidence="7">
    <location>
        <begin position="782"/>
        <end position="813"/>
    </location>
</feature>
<dbReference type="SMART" id="SM00408">
    <property type="entry name" value="IGc2"/>
    <property type="match status" value="4"/>
</dbReference>
<comment type="subcellular location">
    <subcellularLocation>
        <location evidence="1">Membrane</location>
        <topology evidence="1">Single-pass type I membrane protein</topology>
    </subcellularLocation>
</comment>
<organism evidence="12 13">
    <name type="scientific">Adineta ricciae</name>
    <name type="common">Rotifer</name>
    <dbReference type="NCBI Taxonomy" id="249248"/>
    <lineage>
        <taxon>Eukaryota</taxon>
        <taxon>Metazoa</taxon>
        <taxon>Spiralia</taxon>
        <taxon>Gnathifera</taxon>
        <taxon>Rotifera</taxon>
        <taxon>Eurotatoria</taxon>
        <taxon>Bdelloidea</taxon>
        <taxon>Adinetida</taxon>
        <taxon>Adinetidae</taxon>
        <taxon>Adineta</taxon>
    </lineage>
</organism>
<dbReference type="SMART" id="SM00409">
    <property type="entry name" value="IG"/>
    <property type="match status" value="4"/>
</dbReference>
<dbReference type="GO" id="GO:0050839">
    <property type="term" value="F:cell adhesion molecule binding"/>
    <property type="evidence" value="ECO:0007669"/>
    <property type="project" value="TreeGrafter"/>
</dbReference>
<feature type="transmembrane region" description="Helical" evidence="8">
    <location>
        <begin position="747"/>
        <end position="770"/>
    </location>
</feature>
<dbReference type="InterPro" id="IPR036116">
    <property type="entry name" value="FN3_sf"/>
</dbReference>
<comment type="caution">
    <text evidence="12">The sequence shown here is derived from an EMBL/GenBank/DDBJ whole genome shotgun (WGS) entry which is preliminary data.</text>
</comment>
<feature type="compositionally biased region" description="Polar residues" evidence="7">
    <location>
        <begin position="803"/>
        <end position="813"/>
    </location>
</feature>
<evidence type="ECO:0000259" key="11">
    <source>
        <dbReference type="PROSITE" id="PS50853"/>
    </source>
</evidence>
<keyword evidence="8" id="KW-0812">Transmembrane</keyword>
<dbReference type="EMBL" id="CAJNOJ010000030">
    <property type="protein sequence ID" value="CAF0886309.1"/>
    <property type="molecule type" value="Genomic_DNA"/>
</dbReference>
<name>A0A813YMZ5_ADIRI</name>
<keyword evidence="9" id="KW-0732">Signal</keyword>
<dbReference type="Gene3D" id="2.60.40.10">
    <property type="entry name" value="Immunoglobulins"/>
    <property type="match status" value="7"/>
</dbReference>
<dbReference type="AlphaFoldDB" id="A0A813YMZ5"/>
<sequence>MFYILLLNILLCLIRAELVIKPSDTSLTRDQYKSFIALCTGESTDRIIAWRSPQHKDVSENDNERIIAERQMNGLRLRIRNLTTDDQGVWECVGTDVNGQAMQRSFQMIVKVPAIFHAEPVQYIALGEAATIKCHVQASPVAEISWFKGPEKLRIESPKYEVVTNGLRINRVNMSDNDTFWCRADVLETGESRDYPITVVVSKLISQARVTCANPCAIEKKTATLTCEASGLPEPKYLWFYGSKEEYRLIKEKAVSASEVPKLVVRGNQLTINYVDEADNGKYSCQAFNEFDRKGQRAEYNLNVIVPPRLSMIPPMEINYDPQHAQRVSFQCRMERGSVDGLTMEWQYLNNTPVQSTNDISIDKTQLETNKLIELNFNPVQREHFGNYSCVAKNLADSTYSIASILIKFQPIYVGPNINVISTIPNYRTIIRCLFESYPAPQIQWIKLSRTVQDPEGRILASDIDNGVNDITTRQLGSTLFESVLSYTATERDFGLSFECRALNPRIGRHSFTLQRAKPPKKVNITEVKPSSTGAEIFIQSVEMGDLPIVQYILKYDLEDAKDSQLQTLMVPAQVSSKQIIKIDNLQPNTDYNLIVVAESQAGVGQPTGPIQFRTLDKQIADFTVDENANRTCSNDDSCAITWNIQSNGGAPIFRVEILYAQAKDKQSLDYEEPLSLPISIEAPITEYQLTRLKADTSYIVIVKLYNEAGVAERKFRIKTNRENNRENGQRKESIISDYHKTQPSKWAIIGIIFAIVLAAITIATICIVLRVCRFDGIHKTTNSDHQTTPMMNGEHHSEKTNSHSSTTKLGDV</sequence>
<keyword evidence="5" id="KW-0325">Glycoprotein</keyword>
<dbReference type="Pfam" id="PF07679">
    <property type="entry name" value="I-set"/>
    <property type="match status" value="1"/>
</dbReference>
<feature type="chain" id="PRO_5032808495" evidence="9">
    <location>
        <begin position="17"/>
        <end position="813"/>
    </location>
</feature>
<dbReference type="InterPro" id="IPR051275">
    <property type="entry name" value="Cell_adhesion_signaling"/>
</dbReference>
<dbReference type="PANTHER" id="PTHR11640">
    <property type="entry name" value="NEPHRIN"/>
    <property type="match status" value="1"/>
</dbReference>
<feature type="domain" description="Ig-like" evidence="10">
    <location>
        <begin position="196"/>
        <end position="303"/>
    </location>
</feature>
<dbReference type="GO" id="GO:0005911">
    <property type="term" value="C:cell-cell junction"/>
    <property type="evidence" value="ECO:0007669"/>
    <property type="project" value="TreeGrafter"/>
</dbReference>
<dbReference type="Pfam" id="PF00047">
    <property type="entry name" value="ig"/>
    <property type="match status" value="1"/>
</dbReference>
<evidence type="ECO:0000256" key="5">
    <source>
        <dbReference type="ARBA" id="ARBA00023180"/>
    </source>
</evidence>
<accession>A0A813YMZ5</accession>
<evidence type="ECO:0000256" key="2">
    <source>
        <dbReference type="ARBA" id="ARBA00022737"/>
    </source>
</evidence>
<evidence type="ECO:0000256" key="6">
    <source>
        <dbReference type="ARBA" id="ARBA00023319"/>
    </source>
</evidence>
<evidence type="ECO:0000256" key="3">
    <source>
        <dbReference type="ARBA" id="ARBA00023136"/>
    </source>
</evidence>
<keyword evidence="4" id="KW-1015">Disulfide bond</keyword>
<dbReference type="InterPro" id="IPR007110">
    <property type="entry name" value="Ig-like_dom"/>
</dbReference>
<feature type="domain" description="Fibronectin type-III" evidence="11">
    <location>
        <begin position="625"/>
        <end position="723"/>
    </location>
</feature>
<dbReference type="InterPro" id="IPR013151">
    <property type="entry name" value="Immunoglobulin_dom"/>
</dbReference>
<evidence type="ECO:0000313" key="13">
    <source>
        <dbReference type="Proteomes" id="UP000663852"/>
    </source>
</evidence>
<dbReference type="PANTHER" id="PTHR11640:SF31">
    <property type="entry name" value="IRREGULAR CHIASM C-ROUGHEST PROTEIN-RELATED"/>
    <property type="match status" value="1"/>
</dbReference>
<evidence type="ECO:0000259" key="10">
    <source>
        <dbReference type="PROSITE" id="PS50835"/>
    </source>
</evidence>
<evidence type="ECO:0000256" key="9">
    <source>
        <dbReference type="SAM" id="SignalP"/>
    </source>
</evidence>
<evidence type="ECO:0000256" key="8">
    <source>
        <dbReference type="SAM" id="Phobius"/>
    </source>
</evidence>
<evidence type="ECO:0000256" key="1">
    <source>
        <dbReference type="ARBA" id="ARBA00004479"/>
    </source>
</evidence>
<dbReference type="SMART" id="SM00060">
    <property type="entry name" value="FN3"/>
    <property type="match status" value="2"/>
</dbReference>
<dbReference type="GO" id="GO:0098609">
    <property type="term" value="P:cell-cell adhesion"/>
    <property type="evidence" value="ECO:0007669"/>
    <property type="project" value="TreeGrafter"/>
</dbReference>
<feature type="signal peptide" evidence="9">
    <location>
        <begin position="1"/>
        <end position="16"/>
    </location>
</feature>
<keyword evidence="8" id="KW-1133">Transmembrane helix</keyword>
<evidence type="ECO:0000256" key="4">
    <source>
        <dbReference type="ARBA" id="ARBA00023157"/>
    </source>
</evidence>
<keyword evidence="3 8" id="KW-0472">Membrane</keyword>
<dbReference type="InterPro" id="IPR013783">
    <property type="entry name" value="Ig-like_fold"/>
</dbReference>
<keyword evidence="6" id="KW-0393">Immunoglobulin domain</keyword>
<feature type="domain" description="Fibronectin type-III" evidence="11">
    <location>
        <begin position="519"/>
        <end position="618"/>
    </location>
</feature>
<dbReference type="Pfam" id="PF13927">
    <property type="entry name" value="Ig_3"/>
    <property type="match status" value="1"/>
</dbReference>
<dbReference type="PROSITE" id="PS50835">
    <property type="entry name" value="IG_LIKE"/>
    <property type="match status" value="3"/>
</dbReference>
<feature type="domain" description="Ig-like" evidence="10">
    <location>
        <begin position="308"/>
        <end position="401"/>
    </location>
</feature>
<dbReference type="CDD" id="cd00096">
    <property type="entry name" value="Ig"/>
    <property type="match status" value="2"/>
</dbReference>
<keyword evidence="2" id="KW-0677">Repeat</keyword>
<dbReference type="SUPFAM" id="SSF48726">
    <property type="entry name" value="Immunoglobulin"/>
    <property type="match status" value="5"/>
</dbReference>
<dbReference type="InterPro" id="IPR003598">
    <property type="entry name" value="Ig_sub2"/>
</dbReference>
<dbReference type="SUPFAM" id="SSF49265">
    <property type="entry name" value="Fibronectin type III"/>
    <property type="match status" value="1"/>
</dbReference>
<protein>
    <submittedName>
        <fullName evidence="12">Uncharacterized protein</fullName>
    </submittedName>
</protein>
<dbReference type="PROSITE" id="PS50853">
    <property type="entry name" value="FN3"/>
    <property type="match status" value="2"/>
</dbReference>
<dbReference type="InterPro" id="IPR013098">
    <property type="entry name" value="Ig_I-set"/>
</dbReference>
<evidence type="ECO:0000256" key="7">
    <source>
        <dbReference type="SAM" id="MobiDB-lite"/>
    </source>
</evidence>
<dbReference type="Proteomes" id="UP000663852">
    <property type="component" value="Unassembled WGS sequence"/>
</dbReference>
<feature type="domain" description="Ig-like" evidence="10">
    <location>
        <begin position="113"/>
        <end position="184"/>
    </location>
</feature>
<evidence type="ECO:0000313" key="12">
    <source>
        <dbReference type="EMBL" id="CAF0886309.1"/>
    </source>
</evidence>